<dbReference type="Pfam" id="PF13518">
    <property type="entry name" value="HTH_28"/>
    <property type="match status" value="1"/>
</dbReference>
<dbReference type="Proteomes" id="UP000011744">
    <property type="component" value="Unassembled WGS sequence"/>
</dbReference>
<dbReference type="RefSeq" id="WP_008614743.1">
    <property type="nucleotide sequence ID" value="NZ_AONQ01000007.1"/>
</dbReference>
<evidence type="ECO:0000313" key="3">
    <source>
        <dbReference type="EMBL" id="EME71265.1"/>
    </source>
</evidence>
<feature type="domain" description="Insertion element IS150 protein InsJ-like helix-turn-helix" evidence="2">
    <location>
        <begin position="73"/>
        <end position="122"/>
    </location>
</feature>
<keyword evidence="4" id="KW-1185">Reference proteome</keyword>
<reference evidence="3 4" key="1">
    <citation type="journal article" date="2014" name="Genome Announc.">
        <title>Draft Genome Sequence of Magnetospirillum sp. Strain SO-1, a Freshwater Magnetotactic Bacterium Isolated from the Ol'khovka River, Russia.</title>
        <authorList>
            <person name="Grouzdev D.S."/>
            <person name="Dziuba M.V."/>
            <person name="Sukhacheva M.S."/>
            <person name="Mardanov A.V."/>
            <person name="Beletskiy A.V."/>
            <person name="Kuznetsov B.B."/>
            <person name="Skryabin K.G."/>
        </authorList>
    </citation>
    <scope>NUCLEOTIDE SEQUENCE [LARGE SCALE GENOMIC DNA]</scope>
    <source>
        <strain evidence="3 4">SO-1</strain>
    </source>
</reference>
<feature type="non-terminal residue" evidence="3">
    <location>
        <position position="1"/>
    </location>
</feature>
<proteinExistence type="predicted"/>
<dbReference type="InterPro" id="IPR010921">
    <property type="entry name" value="Trp_repressor/repl_initiator"/>
</dbReference>
<evidence type="ECO:0000259" key="2">
    <source>
        <dbReference type="Pfam" id="PF13518"/>
    </source>
</evidence>
<name>M2ZA45_9PROT</name>
<dbReference type="PATRIC" id="fig|1244869.3.peg.867"/>
<dbReference type="SUPFAM" id="SSF48295">
    <property type="entry name" value="TrpR-like"/>
    <property type="match status" value="1"/>
</dbReference>
<gene>
    <name evidence="3" type="ORF">H261_04328</name>
</gene>
<feature type="compositionally biased region" description="Low complexity" evidence="1">
    <location>
        <begin position="8"/>
        <end position="25"/>
    </location>
</feature>
<feature type="region of interest" description="Disordered" evidence="1">
    <location>
        <begin position="159"/>
        <end position="180"/>
    </location>
</feature>
<comment type="caution">
    <text evidence="3">The sequence shown here is derived from an EMBL/GenBank/DDBJ whole genome shotgun (WGS) entry which is preliminary data.</text>
</comment>
<dbReference type="EMBL" id="AONQ01000007">
    <property type="protein sequence ID" value="EME71265.1"/>
    <property type="molecule type" value="Genomic_DNA"/>
</dbReference>
<evidence type="ECO:0000256" key="1">
    <source>
        <dbReference type="SAM" id="MobiDB-lite"/>
    </source>
</evidence>
<dbReference type="eggNOG" id="COG2963">
    <property type="taxonomic scope" value="Bacteria"/>
</dbReference>
<organism evidence="3 4">
    <name type="scientific">Paramagnetospirillum caucaseum</name>
    <dbReference type="NCBI Taxonomy" id="1244869"/>
    <lineage>
        <taxon>Bacteria</taxon>
        <taxon>Pseudomonadati</taxon>
        <taxon>Pseudomonadota</taxon>
        <taxon>Alphaproteobacteria</taxon>
        <taxon>Rhodospirillales</taxon>
        <taxon>Magnetospirillaceae</taxon>
        <taxon>Paramagnetospirillum</taxon>
    </lineage>
</organism>
<accession>M2ZA45</accession>
<dbReference type="InterPro" id="IPR055247">
    <property type="entry name" value="InsJ-like_HTH"/>
</dbReference>
<feature type="region of interest" description="Disordered" evidence="1">
    <location>
        <begin position="1"/>
        <end position="25"/>
    </location>
</feature>
<protein>
    <recommendedName>
        <fullName evidence="2">Insertion element IS150 protein InsJ-like helix-turn-helix domain-containing protein</fullName>
    </recommendedName>
</protein>
<dbReference type="GO" id="GO:0043565">
    <property type="term" value="F:sequence-specific DNA binding"/>
    <property type="evidence" value="ECO:0007669"/>
    <property type="project" value="InterPro"/>
</dbReference>
<dbReference type="OrthoDB" id="7335332at2"/>
<evidence type="ECO:0000313" key="4">
    <source>
        <dbReference type="Proteomes" id="UP000011744"/>
    </source>
</evidence>
<dbReference type="AlphaFoldDB" id="M2ZA45"/>
<sequence length="180" mass="19069">APQPAGRAVVLKPAAPKPQAAVPQAPAALAPPPVMAQVPAPLTASASPMAAGDNVTKLTMVQKRRLPITQALKRQSVMRVLRGEDADAVALAIGISRAKLDDWVDKFIAAGAGALSTSRKRKSEELTVDTLRAKLAEVLATAQLIEQVMEASLPRRPMMLAAPQEAPPQTPTRRTRKKQV</sequence>